<evidence type="ECO:0008006" key="3">
    <source>
        <dbReference type="Google" id="ProtNLM"/>
    </source>
</evidence>
<protein>
    <recommendedName>
        <fullName evidence="3">F-box domain-containing protein</fullName>
    </recommendedName>
</protein>
<name>A0A165MHV3_EXIGL</name>
<dbReference type="EMBL" id="KV425911">
    <property type="protein sequence ID" value="KZV99288.1"/>
    <property type="molecule type" value="Genomic_DNA"/>
</dbReference>
<gene>
    <name evidence="1" type="ORF">EXIGLDRAFT_831621</name>
</gene>
<proteinExistence type="predicted"/>
<organism evidence="1 2">
    <name type="scientific">Exidia glandulosa HHB12029</name>
    <dbReference type="NCBI Taxonomy" id="1314781"/>
    <lineage>
        <taxon>Eukaryota</taxon>
        <taxon>Fungi</taxon>
        <taxon>Dikarya</taxon>
        <taxon>Basidiomycota</taxon>
        <taxon>Agaricomycotina</taxon>
        <taxon>Agaricomycetes</taxon>
        <taxon>Auriculariales</taxon>
        <taxon>Exidiaceae</taxon>
        <taxon>Exidia</taxon>
    </lineage>
</organism>
<reference evidence="1 2" key="1">
    <citation type="journal article" date="2016" name="Mol. Biol. Evol.">
        <title>Comparative Genomics of Early-Diverging Mushroom-Forming Fungi Provides Insights into the Origins of Lignocellulose Decay Capabilities.</title>
        <authorList>
            <person name="Nagy L.G."/>
            <person name="Riley R."/>
            <person name="Tritt A."/>
            <person name="Adam C."/>
            <person name="Daum C."/>
            <person name="Floudas D."/>
            <person name="Sun H."/>
            <person name="Yadav J.S."/>
            <person name="Pangilinan J."/>
            <person name="Larsson K.H."/>
            <person name="Matsuura K."/>
            <person name="Barry K."/>
            <person name="Labutti K."/>
            <person name="Kuo R."/>
            <person name="Ohm R.A."/>
            <person name="Bhattacharya S.S."/>
            <person name="Shirouzu T."/>
            <person name="Yoshinaga Y."/>
            <person name="Martin F.M."/>
            <person name="Grigoriev I.V."/>
            <person name="Hibbett D.S."/>
        </authorList>
    </citation>
    <scope>NUCLEOTIDE SEQUENCE [LARGE SCALE GENOMIC DNA]</scope>
    <source>
        <strain evidence="1 2">HHB12029</strain>
    </source>
</reference>
<dbReference type="InParanoid" id="A0A165MHV3"/>
<keyword evidence="2" id="KW-1185">Reference proteome</keyword>
<accession>A0A165MHV3</accession>
<evidence type="ECO:0000313" key="1">
    <source>
        <dbReference type="EMBL" id="KZV99288.1"/>
    </source>
</evidence>
<evidence type="ECO:0000313" key="2">
    <source>
        <dbReference type="Proteomes" id="UP000077266"/>
    </source>
</evidence>
<dbReference type="OrthoDB" id="270763at2759"/>
<dbReference type="AlphaFoldDB" id="A0A165MHV3"/>
<dbReference type="Proteomes" id="UP000077266">
    <property type="component" value="Unassembled WGS sequence"/>
</dbReference>
<sequence>MPFNPPPELLLEIFEFAGAEPWGVFCADHTTLRACALVSRSWTAYAQHILFKRAVFDTCDDGRPHRFDEFHATLRQLKARGSKLPSVVRIMSVDVGIAHVGSDKVIRHADLRTVAETIQMCPNLRSLQLFIINEGINFIRFDEPELSLLAQTKNIRHLSIIGTVEDDVLLRQTLALWPVSRLTVEFSGYYIITQPDPPGLELESFQALDEPPLEFFDHLVRSPSVTIRSLRIHTVTDMDVLIRPFVHTVREIFLGFPEPDDSPPDSALVAALPFAGRDEPAKRTWPCSDVLSECKELERFGIGAPANSAMLHALPASVKILGVSPHTCSPADIQLIVDFLGKRPHVRTVELQVYRNSMHMYAESMLTAAPLRKFCQSTGRTVVQREMEYCLFADAY</sequence>